<evidence type="ECO:0000256" key="1">
    <source>
        <dbReference type="ARBA" id="ARBA00023125"/>
    </source>
</evidence>
<dbReference type="EMBL" id="BNJK01000001">
    <property type="protein sequence ID" value="GHO91508.1"/>
    <property type="molecule type" value="Genomic_DNA"/>
</dbReference>
<dbReference type="InterPro" id="IPR002104">
    <property type="entry name" value="Integrase_catalytic"/>
</dbReference>
<evidence type="ECO:0000256" key="3">
    <source>
        <dbReference type="PROSITE-ProRule" id="PRU01248"/>
    </source>
</evidence>
<dbReference type="GO" id="GO:0003677">
    <property type="term" value="F:DNA binding"/>
    <property type="evidence" value="ECO:0007669"/>
    <property type="project" value="UniProtKB-UniRule"/>
</dbReference>
<keyword evidence="8" id="KW-1185">Reference proteome</keyword>
<dbReference type="PANTHER" id="PTHR30349:SF64">
    <property type="entry name" value="PROPHAGE INTEGRASE INTD-RELATED"/>
    <property type="match status" value="1"/>
</dbReference>
<evidence type="ECO:0000313" key="7">
    <source>
        <dbReference type="EMBL" id="GHO91508.1"/>
    </source>
</evidence>
<dbReference type="RefSeq" id="WP_220202402.1">
    <property type="nucleotide sequence ID" value="NZ_BNJK01000001.1"/>
</dbReference>
<organism evidence="7 8">
    <name type="scientific">Reticulibacter mediterranei</name>
    <dbReference type="NCBI Taxonomy" id="2778369"/>
    <lineage>
        <taxon>Bacteria</taxon>
        <taxon>Bacillati</taxon>
        <taxon>Chloroflexota</taxon>
        <taxon>Ktedonobacteria</taxon>
        <taxon>Ktedonobacterales</taxon>
        <taxon>Reticulibacteraceae</taxon>
        <taxon>Reticulibacter</taxon>
    </lineage>
</organism>
<dbReference type="GO" id="GO:0015074">
    <property type="term" value="P:DNA integration"/>
    <property type="evidence" value="ECO:0007669"/>
    <property type="project" value="InterPro"/>
</dbReference>
<dbReference type="PROSITE" id="PS51898">
    <property type="entry name" value="TYR_RECOMBINASE"/>
    <property type="match status" value="1"/>
</dbReference>
<dbReference type="InterPro" id="IPR050090">
    <property type="entry name" value="Tyrosine_recombinase_XerCD"/>
</dbReference>
<evidence type="ECO:0000256" key="4">
    <source>
        <dbReference type="SAM" id="Coils"/>
    </source>
</evidence>
<dbReference type="Pfam" id="PF00589">
    <property type="entry name" value="Phage_integrase"/>
    <property type="match status" value="1"/>
</dbReference>
<protein>
    <submittedName>
        <fullName evidence="7">Integrase</fullName>
    </submittedName>
</protein>
<gene>
    <name evidence="7" type="ORF">KSF_015560</name>
</gene>
<feature type="coiled-coil region" evidence="4">
    <location>
        <begin position="713"/>
        <end position="740"/>
    </location>
</feature>
<dbReference type="Gene3D" id="1.10.443.10">
    <property type="entry name" value="Intergrase catalytic core"/>
    <property type="match status" value="1"/>
</dbReference>
<sequence>MMEQQLAPAISSSKRWKSPIDVERYDRHPKLTEPEKEALACFVTHFTGRMRSWPEETKATLHRFVQPLQDVLDVLHIVAKYRATPLAVILQEMHERGVAYWAWSEEHWQEILQPNFKAFQQRYPNFTDQTVRLELLAIGYFLCPLTDLSSSLLRSVQPVPLARRLFGSDMLEQAVERIYQVIMSWGYNTGNHKAELTQAIAEAFIANRSPYLEDLTFSLLAELAEKTRWHLRHSLGRLSRALEHLGLIDGSLPRTGLQPDITGRIDTNDVAAEWAEWCVRWYRFSGLATRTKNNYLHVLLRTGRWLALVHPEVTTPHQWTSKLAAEYIASLEEIRVGDFVDAQHTKTILPSAFGKPLSARSKDRHFAIMRAFFKDLHDEPHLIPRRFDPVRLFRTPRAIRNQISPNPRDLNPLLWAKLVHAALNLTEEDLPRIGGKEANRGLRYPLALVRAVAAVWVYSGLRCDEIVRLPLGCIRWQQEDVTLPETGEILPKEATCFLTVPVNKTTGSFQKPVNPLVGKRINEWEQVRSAGQPPQTDRKTGATVHYLFAHRGYTIGTSYLNHSLIPMLCAKAGIPSADERGTITSHRARATTATLLYNAPEGLTIFELMQWLGHKDPKTTQHYARVKPTKLAAAYSKADRNSRLVEVLVDTKADANGEVKVYYVLGDHGLCGNPDWATCLYRMACLKCPFFVPKDQAQLIAAYTSVKRFMEIVELTDEELAAVQEDHDKLEAAVKRTQILSAPTLLRRRAKGEKGRGIPLTVLNTFQKQGEDQGTISL</sequence>
<feature type="domain" description="Core-binding (CB)" evidence="6">
    <location>
        <begin position="272"/>
        <end position="377"/>
    </location>
</feature>
<dbReference type="InterPro" id="IPR013762">
    <property type="entry name" value="Integrase-like_cat_sf"/>
</dbReference>
<evidence type="ECO:0000259" key="6">
    <source>
        <dbReference type="PROSITE" id="PS51900"/>
    </source>
</evidence>
<evidence type="ECO:0000313" key="8">
    <source>
        <dbReference type="Proteomes" id="UP000597444"/>
    </source>
</evidence>
<keyword evidence="4" id="KW-0175">Coiled coil</keyword>
<dbReference type="CDD" id="cd00397">
    <property type="entry name" value="DNA_BRE_C"/>
    <property type="match status" value="1"/>
</dbReference>
<name>A0A8J3N0H9_9CHLR</name>
<dbReference type="PANTHER" id="PTHR30349">
    <property type="entry name" value="PHAGE INTEGRASE-RELATED"/>
    <property type="match status" value="1"/>
</dbReference>
<keyword evidence="1 3" id="KW-0238">DNA-binding</keyword>
<reference evidence="7" key="1">
    <citation type="submission" date="2020-10" db="EMBL/GenBank/DDBJ databases">
        <title>Taxonomic study of unclassified bacteria belonging to the class Ktedonobacteria.</title>
        <authorList>
            <person name="Yabe S."/>
            <person name="Wang C.M."/>
            <person name="Zheng Y."/>
            <person name="Sakai Y."/>
            <person name="Cavaletti L."/>
            <person name="Monciardini P."/>
            <person name="Donadio S."/>
        </authorList>
    </citation>
    <scope>NUCLEOTIDE SEQUENCE</scope>
    <source>
        <strain evidence="7">ID150040</strain>
    </source>
</reference>
<dbReference type="InterPro" id="IPR011010">
    <property type="entry name" value="DNA_brk_join_enz"/>
</dbReference>
<dbReference type="PROSITE" id="PS51900">
    <property type="entry name" value="CB"/>
    <property type="match status" value="1"/>
</dbReference>
<dbReference type="GO" id="GO:0006310">
    <property type="term" value="P:DNA recombination"/>
    <property type="evidence" value="ECO:0007669"/>
    <property type="project" value="UniProtKB-KW"/>
</dbReference>
<keyword evidence="2" id="KW-0233">DNA recombination</keyword>
<comment type="caution">
    <text evidence="7">The sequence shown here is derived from an EMBL/GenBank/DDBJ whole genome shotgun (WGS) entry which is preliminary data.</text>
</comment>
<dbReference type="Proteomes" id="UP000597444">
    <property type="component" value="Unassembled WGS sequence"/>
</dbReference>
<dbReference type="InterPro" id="IPR044068">
    <property type="entry name" value="CB"/>
</dbReference>
<accession>A0A8J3N0H9</accession>
<proteinExistence type="predicted"/>
<dbReference type="AlphaFoldDB" id="A0A8J3N0H9"/>
<feature type="domain" description="Tyr recombinase" evidence="5">
    <location>
        <begin position="420"/>
        <end position="636"/>
    </location>
</feature>
<dbReference type="SUPFAM" id="SSF56349">
    <property type="entry name" value="DNA breaking-rejoining enzymes"/>
    <property type="match status" value="1"/>
</dbReference>
<evidence type="ECO:0000259" key="5">
    <source>
        <dbReference type="PROSITE" id="PS51898"/>
    </source>
</evidence>
<evidence type="ECO:0000256" key="2">
    <source>
        <dbReference type="ARBA" id="ARBA00023172"/>
    </source>
</evidence>